<keyword evidence="4" id="KW-1185">Reference proteome</keyword>
<dbReference type="Pfam" id="PF01641">
    <property type="entry name" value="SelR"/>
    <property type="match status" value="1"/>
</dbReference>
<sequence length="152" mass="16993">MEKLSFLKYNVTQNNATEAPGTGKYNDFNEEGICVDIVSGEPLFTSLDKFDAGCGWPSFTKPVGDYVIDENEDSSHGMNRTELKSKITNSHLGYVFDDGPISKGGKRYCINSASLRFIPVSYLEKEGYGEYIHCLKIEIENSIIITFNKIVI</sequence>
<dbReference type="Proteomes" id="UP000253099">
    <property type="component" value="Unassembled WGS sequence"/>
</dbReference>
<protein>
    <submittedName>
        <fullName evidence="3">Peptide methionine sulfoxide reductase MsrB</fullName>
        <ecNumber evidence="3">1.8.4.12</ecNumber>
    </submittedName>
</protein>
<proteinExistence type="predicted"/>
<dbReference type="GO" id="GO:0006979">
    <property type="term" value="P:response to oxidative stress"/>
    <property type="evidence" value="ECO:0007669"/>
    <property type="project" value="InterPro"/>
</dbReference>
<name>A0A366M9G1_9EURY</name>
<organism evidence="3 4">
    <name type="scientific">Candidatus Methanobinarius endosymbioticus</name>
    <dbReference type="NCBI Taxonomy" id="2006182"/>
    <lineage>
        <taxon>Archaea</taxon>
        <taxon>Methanobacteriati</taxon>
        <taxon>Methanobacteriota</taxon>
        <taxon>Methanomada group</taxon>
        <taxon>Methanobacteria</taxon>
        <taxon>Methanobacteriales</taxon>
        <taxon>Methanobacteriaceae</taxon>
        <taxon>Candidatus Methanobinarius</taxon>
    </lineage>
</organism>
<dbReference type="EC" id="1.8.4.12" evidence="3"/>
<dbReference type="InterPro" id="IPR011057">
    <property type="entry name" value="Mss4-like_sf"/>
</dbReference>
<gene>
    <name evidence="3" type="primary">msrB</name>
    <name evidence="3" type="ORF">ALNOE001_19560</name>
</gene>
<dbReference type="PANTHER" id="PTHR10173:SF59">
    <property type="entry name" value="PEPTIDE METHIONINE SULFOXIDE REDUCTASE MSRA_MSRB"/>
    <property type="match status" value="1"/>
</dbReference>
<dbReference type="GO" id="GO:0033743">
    <property type="term" value="F:peptide-methionine (R)-S-oxide reductase activity"/>
    <property type="evidence" value="ECO:0007669"/>
    <property type="project" value="UniProtKB-EC"/>
</dbReference>
<comment type="caution">
    <text evidence="3">The sequence shown here is derived from an EMBL/GenBank/DDBJ whole genome shotgun (WGS) entry which is preliminary data.</text>
</comment>
<dbReference type="PROSITE" id="PS51790">
    <property type="entry name" value="MSRB"/>
    <property type="match status" value="1"/>
</dbReference>
<evidence type="ECO:0000259" key="2">
    <source>
        <dbReference type="PROSITE" id="PS51790"/>
    </source>
</evidence>
<dbReference type="NCBIfam" id="TIGR00357">
    <property type="entry name" value="peptide-methionine (R)-S-oxide reductase MsrB"/>
    <property type="match status" value="1"/>
</dbReference>
<dbReference type="PANTHER" id="PTHR10173">
    <property type="entry name" value="METHIONINE SULFOXIDE REDUCTASE"/>
    <property type="match status" value="1"/>
</dbReference>
<dbReference type="SUPFAM" id="SSF51316">
    <property type="entry name" value="Mss4-like"/>
    <property type="match status" value="1"/>
</dbReference>
<evidence type="ECO:0000313" key="3">
    <source>
        <dbReference type="EMBL" id="RBQ22463.1"/>
    </source>
</evidence>
<dbReference type="GO" id="GO:0005737">
    <property type="term" value="C:cytoplasm"/>
    <property type="evidence" value="ECO:0007669"/>
    <property type="project" value="TreeGrafter"/>
</dbReference>
<evidence type="ECO:0000256" key="1">
    <source>
        <dbReference type="ARBA" id="ARBA00023002"/>
    </source>
</evidence>
<dbReference type="Gene3D" id="2.170.150.20">
    <property type="entry name" value="Peptide methionine sulfoxide reductase"/>
    <property type="match status" value="1"/>
</dbReference>
<accession>A0A366M9G1</accession>
<dbReference type="EMBL" id="NIZT01000069">
    <property type="protein sequence ID" value="RBQ22463.1"/>
    <property type="molecule type" value="Genomic_DNA"/>
</dbReference>
<dbReference type="GO" id="GO:0030091">
    <property type="term" value="P:protein repair"/>
    <property type="evidence" value="ECO:0007669"/>
    <property type="project" value="InterPro"/>
</dbReference>
<reference evidence="3 4" key="1">
    <citation type="submission" date="2018-06" db="EMBL/GenBank/DDBJ databases">
        <title>Genomic insight into two independent archaeal endosymbiosis events.</title>
        <authorList>
            <person name="Lind A.E."/>
            <person name="Lewis W.H."/>
            <person name="Spang A."/>
            <person name="Guy L."/>
            <person name="Embley M.T."/>
            <person name="Ettema T.J.G."/>
        </authorList>
    </citation>
    <scope>NUCLEOTIDE SEQUENCE [LARGE SCALE GENOMIC DNA]</scope>
    <source>
        <strain evidence="3">NOE</strain>
    </source>
</reference>
<dbReference type="InterPro" id="IPR028427">
    <property type="entry name" value="Met_Sox_Rdtase_MsrB"/>
</dbReference>
<feature type="domain" description="MsrB" evidence="2">
    <location>
        <begin position="1"/>
        <end position="120"/>
    </location>
</feature>
<dbReference type="InterPro" id="IPR002579">
    <property type="entry name" value="Met_Sox_Rdtase_MsrB_dom"/>
</dbReference>
<dbReference type="AlphaFoldDB" id="A0A366M9G1"/>
<keyword evidence="1 3" id="KW-0560">Oxidoreductase</keyword>
<evidence type="ECO:0000313" key="4">
    <source>
        <dbReference type="Proteomes" id="UP000253099"/>
    </source>
</evidence>